<dbReference type="EMBL" id="BMCU01000006">
    <property type="protein sequence ID" value="GGG27884.1"/>
    <property type="molecule type" value="Genomic_DNA"/>
</dbReference>
<gene>
    <name evidence="9" type="ORF">GCM10007304_47160</name>
</gene>
<keyword evidence="4" id="KW-1003">Cell membrane</keyword>
<comment type="subcellular location">
    <subcellularLocation>
        <location evidence="1">Cell membrane</location>
        <topology evidence="1">Multi-pass membrane protein</topology>
    </subcellularLocation>
</comment>
<proteinExistence type="inferred from homology"/>
<dbReference type="InterPro" id="IPR004706">
    <property type="entry name" value="Arsenical-R_Acr3"/>
</dbReference>
<dbReference type="GO" id="GO:0015297">
    <property type="term" value="F:antiporter activity"/>
    <property type="evidence" value="ECO:0007669"/>
    <property type="project" value="InterPro"/>
</dbReference>
<evidence type="ECO:0000313" key="9">
    <source>
        <dbReference type="EMBL" id="GGG27884.1"/>
    </source>
</evidence>
<dbReference type="PANTHER" id="PTHR43057:SF1">
    <property type="entry name" value="ARSENICAL-RESISTANCE PROTEIN 3"/>
    <property type="match status" value="1"/>
</dbReference>
<reference evidence="9" key="1">
    <citation type="journal article" date="2014" name="Int. J. Syst. Evol. Microbiol.">
        <title>Complete genome sequence of Corynebacterium casei LMG S-19264T (=DSM 44701T), isolated from a smear-ripened cheese.</title>
        <authorList>
            <consortium name="US DOE Joint Genome Institute (JGI-PGF)"/>
            <person name="Walter F."/>
            <person name="Albersmeier A."/>
            <person name="Kalinowski J."/>
            <person name="Ruckert C."/>
        </authorList>
    </citation>
    <scope>NUCLEOTIDE SEQUENCE</scope>
    <source>
        <strain evidence="9">CCM 7905</strain>
    </source>
</reference>
<feature type="transmembrane region" description="Helical" evidence="8">
    <location>
        <begin position="75"/>
        <end position="97"/>
    </location>
</feature>
<reference evidence="9" key="2">
    <citation type="submission" date="2020-09" db="EMBL/GenBank/DDBJ databases">
        <authorList>
            <person name="Sun Q."/>
            <person name="Sedlacek I."/>
        </authorList>
    </citation>
    <scope>NUCLEOTIDE SEQUENCE</scope>
    <source>
        <strain evidence="9">CCM 7905</strain>
    </source>
</reference>
<evidence type="ECO:0000256" key="6">
    <source>
        <dbReference type="ARBA" id="ARBA00022989"/>
    </source>
</evidence>
<dbReference type="InterPro" id="IPR038770">
    <property type="entry name" value="Na+/solute_symporter_sf"/>
</dbReference>
<keyword evidence="5 8" id="KW-0812">Transmembrane</keyword>
<dbReference type="InterPro" id="IPR002657">
    <property type="entry name" value="BilAc:Na_symport/Acr3"/>
</dbReference>
<feature type="transmembrane region" description="Helical" evidence="8">
    <location>
        <begin position="45"/>
        <end position="68"/>
    </location>
</feature>
<sequence>MNISSTTSVVAWLEKFQIPLYLLALLIGGGVGLGAPSSAHAFEIAINPVLIVLLYATFLAVPFSAIGASLRDGTFLLSVVVLNFVLVPIVVFALTRFVAADQAVLVGVLLVLLAPCIDYVIVFSGLAGAASERLLASAPLLMLLQIAFLPLYLWLFVGSELVEIIDIAPFVEAFVLLIVVPLVLAALTQALARRRRIGTQIMDVMAAAMVPVMMATLAVVVASQIDAVRSEGSQLFAAVPIFVAFLVIMAVVGWATARVTRLDVPDARALIFSGATRNSLVVLPLALALPPALSLAAVVVVTQTLVELIGMVAYVRLIPCLVPAHAARAPVKFETTRTNQGNPG</sequence>
<evidence type="ECO:0000256" key="8">
    <source>
        <dbReference type="SAM" id="Phobius"/>
    </source>
</evidence>
<evidence type="ECO:0000256" key="5">
    <source>
        <dbReference type="ARBA" id="ARBA00022692"/>
    </source>
</evidence>
<dbReference type="Pfam" id="PF01758">
    <property type="entry name" value="SBF"/>
    <property type="match status" value="1"/>
</dbReference>
<dbReference type="Proteomes" id="UP000654257">
    <property type="component" value="Unassembled WGS sequence"/>
</dbReference>
<dbReference type="GO" id="GO:0015104">
    <property type="term" value="F:antimonite transmembrane transporter activity"/>
    <property type="evidence" value="ECO:0007669"/>
    <property type="project" value="TreeGrafter"/>
</dbReference>
<evidence type="ECO:0000256" key="4">
    <source>
        <dbReference type="ARBA" id="ARBA00022475"/>
    </source>
</evidence>
<keyword evidence="7 8" id="KW-0472">Membrane</keyword>
<feature type="transmembrane region" description="Helical" evidence="8">
    <location>
        <begin position="235"/>
        <end position="257"/>
    </location>
</feature>
<organism evidence="9 10">
    <name type="scientific">Rhodococcoides trifolii</name>
    <dbReference type="NCBI Taxonomy" id="908250"/>
    <lineage>
        <taxon>Bacteria</taxon>
        <taxon>Bacillati</taxon>
        <taxon>Actinomycetota</taxon>
        <taxon>Actinomycetes</taxon>
        <taxon>Mycobacteriales</taxon>
        <taxon>Nocardiaceae</taxon>
        <taxon>Rhodococcoides</taxon>
    </lineage>
</organism>
<comment type="similarity">
    <text evidence="2">Belongs to the arsenical resistance-3 (ACR3) (TC 2.A.59) family.</text>
</comment>
<protein>
    <submittedName>
        <fullName evidence="9">Arsenic resistance protein</fullName>
    </submittedName>
</protein>
<dbReference type="AlphaFoldDB" id="A0A917G851"/>
<accession>A0A917G851</accession>
<feature type="transmembrane region" description="Helical" evidence="8">
    <location>
        <begin position="134"/>
        <end position="155"/>
    </location>
</feature>
<name>A0A917G851_9NOCA</name>
<dbReference type="GO" id="GO:0005886">
    <property type="term" value="C:plasma membrane"/>
    <property type="evidence" value="ECO:0007669"/>
    <property type="project" value="UniProtKB-SubCell"/>
</dbReference>
<keyword evidence="6 8" id="KW-1133">Transmembrane helix</keyword>
<dbReference type="GO" id="GO:0015105">
    <property type="term" value="F:arsenite transmembrane transporter activity"/>
    <property type="evidence" value="ECO:0007669"/>
    <property type="project" value="TreeGrafter"/>
</dbReference>
<dbReference type="PANTHER" id="PTHR43057">
    <property type="entry name" value="ARSENITE EFFLUX TRANSPORTER"/>
    <property type="match status" value="1"/>
</dbReference>
<evidence type="ECO:0000256" key="1">
    <source>
        <dbReference type="ARBA" id="ARBA00004651"/>
    </source>
</evidence>
<keyword evidence="10" id="KW-1185">Reference proteome</keyword>
<evidence type="ECO:0000256" key="2">
    <source>
        <dbReference type="ARBA" id="ARBA00010110"/>
    </source>
</evidence>
<dbReference type="RefSeq" id="WP_051364866.1">
    <property type="nucleotide sequence ID" value="NZ_BMCU01000006.1"/>
</dbReference>
<comment type="caution">
    <text evidence="9">The sequence shown here is derived from an EMBL/GenBank/DDBJ whole genome shotgun (WGS) entry which is preliminary data.</text>
</comment>
<evidence type="ECO:0000313" key="10">
    <source>
        <dbReference type="Proteomes" id="UP000654257"/>
    </source>
</evidence>
<keyword evidence="3" id="KW-0813">Transport</keyword>
<feature type="transmembrane region" description="Helical" evidence="8">
    <location>
        <begin position="20"/>
        <end position="39"/>
    </location>
</feature>
<feature type="transmembrane region" description="Helical" evidence="8">
    <location>
        <begin position="269"/>
        <end position="289"/>
    </location>
</feature>
<evidence type="ECO:0000256" key="3">
    <source>
        <dbReference type="ARBA" id="ARBA00022448"/>
    </source>
</evidence>
<evidence type="ECO:0000256" key="7">
    <source>
        <dbReference type="ARBA" id="ARBA00023136"/>
    </source>
</evidence>
<feature type="transmembrane region" description="Helical" evidence="8">
    <location>
        <begin position="167"/>
        <end position="192"/>
    </location>
</feature>
<feature type="transmembrane region" description="Helical" evidence="8">
    <location>
        <begin position="103"/>
        <end position="122"/>
    </location>
</feature>
<dbReference type="Gene3D" id="1.20.1530.20">
    <property type="match status" value="1"/>
</dbReference>
<feature type="transmembrane region" description="Helical" evidence="8">
    <location>
        <begin position="204"/>
        <end position="223"/>
    </location>
</feature>